<comment type="similarity">
    <text evidence="2">Belongs to the MIF family.</text>
</comment>
<evidence type="ECO:0000256" key="11">
    <source>
        <dbReference type="ARBA" id="ARBA00041912"/>
    </source>
</evidence>
<evidence type="ECO:0000256" key="7">
    <source>
        <dbReference type="ARBA" id="ARBA00036823"/>
    </source>
</evidence>
<dbReference type="AlphaFoldDB" id="A0A0H2SAU7"/>
<evidence type="ECO:0000256" key="2">
    <source>
        <dbReference type="ARBA" id="ARBA00005851"/>
    </source>
</evidence>
<sequence length="126" mass="13762">MPFIQLETNIKVEDSKTLVTKLSKLSSRLLGRPESLILVKYTHNEALCFDGTFEPAFCLQAASLGDFSPEKNPGLIAEYTAFLKENLPGADDKRGFVVFHDPGPDSIGFTGTTIAQLLKKAKEGSQ</sequence>
<dbReference type="InterPro" id="IPR014347">
    <property type="entry name" value="Tautomerase/MIF_sf"/>
</dbReference>
<dbReference type="EC" id="5.3.3.12" evidence="8"/>
<dbReference type="STRING" id="27342.A0A0H2SAU7"/>
<dbReference type="GO" id="GO:0050178">
    <property type="term" value="F:phenylpyruvate tautomerase activity"/>
    <property type="evidence" value="ECO:0007669"/>
    <property type="project" value="UniProtKB-EC"/>
</dbReference>
<organism evidence="13 14">
    <name type="scientific">Schizopora paradoxa</name>
    <dbReference type="NCBI Taxonomy" id="27342"/>
    <lineage>
        <taxon>Eukaryota</taxon>
        <taxon>Fungi</taxon>
        <taxon>Dikarya</taxon>
        <taxon>Basidiomycota</taxon>
        <taxon>Agaricomycotina</taxon>
        <taxon>Agaricomycetes</taxon>
        <taxon>Hymenochaetales</taxon>
        <taxon>Schizoporaceae</taxon>
        <taxon>Schizopora</taxon>
    </lineage>
</organism>
<dbReference type="SUPFAM" id="SSF55331">
    <property type="entry name" value="Tautomerase/MIF"/>
    <property type="match status" value="1"/>
</dbReference>
<evidence type="ECO:0000313" key="13">
    <source>
        <dbReference type="EMBL" id="KLO18868.1"/>
    </source>
</evidence>
<evidence type="ECO:0000256" key="10">
    <source>
        <dbReference type="ARBA" id="ARBA00041631"/>
    </source>
</evidence>
<keyword evidence="3" id="KW-0202">Cytokine</keyword>
<reference evidence="13 14" key="1">
    <citation type="submission" date="2015-04" db="EMBL/GenBank/DDBJ databases">
        <title>Complete genome sequence of Schizopora paradoxa KUC8140, a cosmopolitan wood degrader in East Asia.</title>
        <authorList>
            <consortium name="DOE Joint Genome Institute"/>
            <person name="Min B."/>
            <person name="Park H."/>
            <person name="Jang Y."/>
            <person name="Kim J.-J."/>
            <person name="Kim K.H."/>
            <person name="Pangilinan J."/>
            <person name="Lipzen A."/>
            <person name="Riley R."/>
            <person name="Grigoriev I.V."/>
            <person name="Spatafora J.W."/>
            <person name="Choi I.-G."/>
        </authorList>
    </citation>
    <scope>NUCLEOTIDE SEQUENCE [LARGE SCALE GENOMIC DNA]</scope>
    <source>
        <strain evidence="13 14">KUC8140</strain>
    </source>
</reference>
<name>A0A0H2SAU7_9AGAM</name>
<dbReference type="EMBL" id="KQ085891">
    <property type="protein sequence ID" value="KLO18868.1"/>
    <property type="molecule type" value="Genomic_DNA"/>
</dbReference>
<proteinExistence type="inferred from homology"/>
<evidence type="ECO:0000256" key="9">
    <source>
        <dbReference type="ARBA" id="ARBA00039086"/>
    </source>
</evidence>
<evidence type="ECO:0000256" key="12">
    <source>
        <dbReference type="ARBA" id="ARBA00042730"/>
    </source>
</evidence>
<evidence type="ECO:0000256" key="4">
    <source>
        <dbReference type="ARBA" id="ARBA00022525"/>
    </source>
</evidence>
<dbReference type="Gene3D" id="3.30.429.10">
    <property type="entry name" value="Macrophage Migration Inhibitory Factor"/>
    <property type="match status" value="1"/>
</dbReference>
<keyword evidence="5" id="KW-0413">Isomerase</keyword>
<gene>
    <name evidence="13" type="ORF">SCHPADRAFT_899430</name>
</gene>
<evidence type="ECO:0000256" key="1">
    <source>
        <dbReference type="ARBA" id="ARBA00004613"/>
    </source>
</evidence>
<dbReference type="InterPro" id="IPR001398">
    <property type="entry name" value="Macrophage_inhib_fac"/>
</dbReference>
<comment type="subcellular location">
    <subcellularLocation>
        <location evidence="1">Secreted</location>
    </subcellularLocation>
</comment>
<evidence type="ECO:0000256" key="3">
    <source>
        <dbReference type="ARBA" id="ARBA00022514"/>
    </source>
</evidence>
<evidence type="ECO:0000313" key="14">
    <source>
        <dbReference type="Proteomes" id="UP000053477"/>
    </source>
</evidence>
<dbReference type="OrthoDB" id="255819at2759"/>
<comment type="catalytic activity">
    <reaction evidence="6">
        <text>3-phenylpyruvate = enol-phenylpyruvate</text>
        <dbReference type="Rhea" id="RHEA:17097"/>
        <dbReference type="ChEBI" id="CHEBI:16815"/>
        <dbReference type="ChEBI" id="CHEBI:18005"/>
        <dbReference type="EC" id="5.3.2.1"/>
    </reaction>
</comment>
<dbReference type="InParanoid" id="A0A0H2SAU7"/>
<dbReference type="EC" id="5.3.2.1" evidence="9"/>
<dbReference type="Proteomes" id="UP000053477">
    <property type="component" value="Unassembled WGS sequence"/>
</dbReference>
<evidence type="ECO:0000256" key="6">
    <source>
        <dbReference type="ARBA" id="ARBA00036735"/>
    </source>
</evidence>
<dbReference type="Pfam" id="PF01187">
    <property type="entry name" value="MIF"/>
    <property type="match status" value="1"/>
</dbReference>
<keyword evidence="14" id="KW-1185">Reference proteome</keyword>
<protein>
    <recommendedName>
        <fullName evidence="12">L-dopachrome isomerase</fullName>
        <ecNumber evidence="9">5.3.2.1</ecNumber>
        <ecNumber evidence="8">5.3.3.12</ecNumber>
    </recommendedName>
    <alternativeName>
        <fullName evidence="10">L-dopachrome tautomerase</fullName>
    </alternativeName>
    <alternativeName>
        <fullName evidence="11">Phenylpyruvate tautomerase</fullName>
    </alternativeName>
</protein>
<accession>A0A0H2SAU7</accession>
<evidence type="ECO:0000256" key="8">
    <source>
        <dbReference type="ARBA" id="ARBA00038932"/>
    </source>
</evidence>
<keyword evidence="4" id="KW-0964">Secreted</keyword>
<evidence type="ECO:0000256" key="5">
    <source>
        <dbReference type="ARBA" id="ARBA00023235"/>
    </source>
</evidence>
<dbReference type="GO" id="GO:0005615">
    <property type="term" value="C:extracellular space"/>
    <property type="evidence" value="ECO:0007669"/>
    <property type="project" value="UniProtKB-KW"/>
</dbReference>
<dbReference type="PANTHER" id="PTHR11954:SF6">
    <property type="entry name" value="MACROPHAGE MIGRATION INHIBITORY FACTOR"/>
    <property type="match status" value="1"/>
</dbReference>
<comment type="catalytic activity">
    <reaction evidence="7">
        <text>L-dopachrome = 5,6-dihydroxyindole-2-carboxylate</text>
        <dbReference type="Rhea" id="RHEA:13041"/>
        <dbReference type="ChEBI" id="CHEBI:16875"/>
        <dbReference type="ChEBI" id="CHEBI:57509"/>
        <dbReference type="EC" id="5.3.3.12"/>
    </reaction>
</comment>
<dbReference type="PANTHER" id="PTHR11954">
    <property type="entry name" value="D-DOPACHROME DECARBOXYLASE"/>
    <property type="match status" value="1"/>
</dbReference>
<dbReference type="GO" id="GO:0004167">
    <property type="term" value="F:dopachrome isomerase activity"/>
    <property type="evidence" value="ECO:0007669"/>
    <property type="project" value="UniProtKB-EC"/>
</dbReference>